<protein>
    <submittedName>
        <fullName evidence="2">Uncharacterized protein</fullName>
    </submittedName>
</protein>
<dbReference type="OrthoDB" id="2665265at2"/>
<proteinExistence type="predicted"/>
<dbReference type="InterPro" id="IPR029040">
    <property type="entry name" value="RPABC4/Spt4"/>
</dbReference>
<evidence type="ECO:0000313" key="3">
    <source>
        <dbReference type="Proteomes" id="UP000198972"/>
    </source>
</evidence>
<gene>
    <name evidence="2" type="ORF">SAMN04488542_11028</name>
</gene>
<reference evidence="2 3" key="1">
    <citation type="submission" date="2016-10" db="EMBL/GenBank/DDBJ databases">
        <authorList>
            <person name="de Groot N.N."/>
        </authorList>
    </citation>
    <scope>NUCLEOTIDE SEQUENCE [LARGE SCALE GENOMIC DNA]</scope>
    <source>
        <strain evidence="2 3">DSM 28129</strain>
    </source>
</reference>
<evidence type="ECO:0000313" key="2">
    <source>
        <dbReference type="EMBL" id="SDF39237.1"/>
    </source>
</evidence>
<sequence>MKKVLSALLIVFSIFLLLFFLILFVALTENMKIGTFIFIAVLFLIPGAILLTVGIRMYSSTFKEAAAVPPTPNSSSSSDGMKTINLYTTNSNNSSGTKEHVNVINFNFGDQNQYVNGNESKAMNETKETNEPVSVECSGCGSKATVLPNQPVKCEYCGTLVSYKRQ</sequence>
<dbReference type="EMBL" id="FNBG01000010">
    <property type="protein sequence ID" value="SDF39237.1"/>
    <property type="molecule type" value="Genomic_DNA"/>
</dbReference>
<organism evidence="2 3">
    <name type="scientific">Fontibacillus panacisegetis</name>
    <dbReference type="NCBI Taxonomy" id="670482"/>
    <lineage>
        <taxon>Bacteria</taxon>
        <taxon>Bacillati</taxon>
        <taxon>Bacillota</taxon>
        <taxon>Bacilli</taxon>
        <taxon>Bacillales</taxon>
        <taxon>Paenibacillaceae</taxon>
        <taxon>Fontibacillus</taxon>
    </lineage>
</organism>
<keyword evidence="1" id="KW-0812">Transmembrane</keyword>
<feature type="transmembrane region" description="Helical" evidence="1">
    <location>
        <begin position="7"/>
        <end position="27"/>
    </location>
</feature>
<accession>A0A1G7KPV2</accession>
<dbReference type="Proteomes" id="UP000198972">
    <property type="component" value="Unassembled WGS sequence"/>
</dbReference>
<dbReference type="AlphaFoldDB" id="A0A1G7KPV2"/>
<keyword evidence="3" id="KW-1185">Reference proteome</keyword>
<dbReference type="RefSeq" id="WP_091229338.1">
    <property type="nucleotide sequence ID" value="NZ_FNBG01000010.1"/>
</dbReference>
<keyword evidence="1" id="KW-1133">Transmembrane helix</keyword>
<keyword evidence="1" id="KW-0472">Membrane</keyword>
<feature type="transmembrane region" description="Helical" evidence="1">
    <location>
        <begin position="33"/>
        <end position="53"/>
    </location>
</feature>
<dbReference type="STRING" id="670482.SAMN04488542_11028"/>
<dbReference type="SUPFAM" id="SSF63393">
    <property type="entry name" value="RNA polymerase subunits"/>
    <property type="match status" value="1"/>
</dbReference>
<name>A0A1G7KPV2_9BACL</name>
<evidence type="ECO:0000256" key="1">
    <source>
        <dbReference type="SAM" id="Phobius"/>
    </source>
</evidence>